<dbReference type="RefSeq" id="XP_002676915.1">
    <property type="nucleotide sequence ID" value="XM_002676869.1"/>
</dbReference>
<dbReference type="SMART" id="SM00239">
    <property type="entry name" value="C2"/>
    <property type="match status" value="1"/>
</dbReference>
<dbReference type="OMA" id="GNWILEW"/>
<protein>
    <submittedName>
        <fullName evidence="3">Predicted protein</fullName>
    </submittedName>
</protein>
<evidence type="ECO:0000313" key="4">
    <source>
        <dbReference type="Proteomes" id="UP000006671"/>
    </source>
</evidence>
<feature type="compositionally biased region" description="Low complexity" evidence="1">
    <location>
        <begin position="43"/>
        <end position="70"/>
    </location>
</feature>
<dbReference type="Proteomes" id="UP000006671">
    <property type="component" value="Unassembled WGS sequence"/>
</dbReference>
<proteinExistence type="predicted"/>
<keyword evidence="4" id="KW-1185">Reference proteome</keyword>
<name>D2VFZ9_NAEGR</name>
<evidence type="ECO:0000313" key="3">
    <source>
        <dbReference type="EMBL" id="EFC44171.1"/>
    </source>
</evidence>
<feature type="compositionally biased region" description="Low complexity" evidence="1">
    <location>
        <begin position="500"/>
        <end position="510"/>
    </location>
</feature>
<dbReference type="GeneID" id="8848085"/>
<sequence length="899" mass="100761">MFANNSTTTTTTTSAITTNSSVGGGGGSTASNVAVHGGGGTSGYSSQQQQEGGNNNNNNNTSSMNNRSSNASLGMISSTTSYFDLDSNVEKTIPTKTMAPYVLQGKELAEAGVEDTNCLISVPFSIPYMEVFIDKCQDLPTKLNSSGLCDPYIVLSVIQLGDSELRDFSQLPTNEEFCKSSKIKKNNNPTWNGKERFLMAVPPQVFSTTSSSLGAMTMSGASIQTSSSQSFTIGSKKTGISFKDKKSKSNDNISPSKSSDNIGFKNQYLLIQVYSYDRLKKDSFIGSARIGPLSKLPYGVMLSKTVPLHESGSGATCSLRFIAHNFGLSWEEFEEMDSADNDFLTFKPVCADPVKAVLDKISGSRYAGQFPNPKDEVRFATMLANKKHILETYLNKDWVEVVPTQKRSIPKQRDLSDKDKKTPTSFSPSNEMIPSNSVTTSPSPTHSSVVAVDSPRLFNVNPTPPQQHENQLSTAAESPNMKESQSEDSLNNQNTNNQIEDTNTNNSSNSSDHEEEEDEDEAVTEETVSDEEEDDEEEEAEMDSKEMKEFIQEQEKQLLKGKVDIKLIIVDQERDQKFKSSARKLLSPILSKFGSTKNLSSFGMFHSSLLIGNWILEWNDSALCVPRRTLSKAALFCADLEPITTLEDLNQVVDKIADVIVEWNTTKKYKPMGGNRCVYGNCQDFVEAVLSRLGIKWQIENPYIRYFFEQLKKKGSTDLKLFFKKEDADQENSFVQKFKLLSQSGSTAGQGTYSIKFATHEQLDQFVLRCLRIDPMMKTNYPEVWGILKGFDRAFWLRHLAWEEMKERKRRELVSIERNLFKISQLRRANKLTEEDKSKENKLFERASEVQKEVERIEKEGKPVKPFMGKQLDERKELVEVDLCPFSNPLTTYSIRLYN</sequence>
<feature type="region of interest" description="Disordered" evidence="1">
    <location>
        <begin position="1"/>
        <end position="71"/>
    </location>
</feature>
<feature type="compositionally biased region" description="Acidic residues" evidence="1">
    <location>
        <begin position="513"/>
        <end position="541"/>
    </location>
</feature>
<reference evidence="3 4" key="1">
    <citation type="journal article" date="2010" name="Cell">
        <title>The genome of Naegleria gruberi illuminates early eukaryotic versatility.</title>
        <authorList>
            <person name="Fritz-Laylin L.K."/>
            <person name="Prochnik S.E."/>
            <person name="Ginger M.L."/>
            <person name="Dacks J.B."/>
            <person name="Carpenter M.L."/>
            <person name="Field M.C."/>
            <person name="Kuo A."/>
            <person name="Paredez A."/>
            <person name="Chapman J."/>
            <person name="Pham J."/>
            <person name="Shu S."/>
            <person name="Neupane R."/>
            <person name="Cipriano M."/>
            <person name="Mancuso J."/>
            <person name="Tu H."/>
            <person name="Salamov A."/>
            <person name="Lindquist E."/>
            <person name="Shapiro H."/>
            <person name="Lucas S."/>
            <person name="Grigoriev I.V."/>
            <person name="Cande W.Z."/>
            <person name="Fulton C."/>
            <person name="Rokhsar D.S."/>
            <person name="Dawson S.C."/>
        </authorList>
    </citation>
    <scope>NUCLEOTIDE SEQUENCE [LARGE SCALE GENOMIC DNA]</scope>
    <source>
        <strain evidence="3 4">NEG-M</strain>
    </source>
</reference>
<dbReference type="OrthoDB" id="10418357at2759"/>
<evidence type="ECO:0000259" key="2">
    <source>
        <dbReference type="PROSITE" id="PS50004"/>
    </source>
</evidence>
<organism evidence="4">
    <name type="scientific">Naegleria gruberi</name>
    <name type="common">Amoeba</name>
    <dbReference type="NCBI Taxonomy" id="5762"/>
    <lineage>
        <taxon>Eukaryota</taxon>
        <taxon>Discoba</taxon>
        <taxon>Heterolobosea</taxon>
        <taxon>Tetramitia</taxon>
        <taxon>Eutetramitia</taxon>
        <taxon>Vahlkampfiidae</taxon>
        <taxon>Naegleria</taxon>
    </lineage>
</organism>
<feature type="region of interest" description="Disordered" evidence="1">
    <location>
        <begin position="405"/>
        <end position="550"/>
    </location>
</feature>
<feature type="compositionally biased region" description="Basic and acidic residues" evidence="1">
    <location>
        <begin position="411"/>
        <end position="422"/>
    </location>
</feature>
<dbReference type="InterPro" id="IPR035892">
    <property type="entry name" value="C2_domain_sf"/>
</dbReference>
<dbReference type="CDD" id="cd00030">
    <property type="entry name" value="C2"/>
    <property type="match status" value="1"/>
</dbReference>
<feature type="compositionally biased region" description="Low complexity" evidence="1">
    <location>
        <begin position="434"/>
        <end position="450"/>
    </location>
</feature>
<dbReference type="SUPFAM" id="SSF49562">
    <property type="entry name" value="C2 domain (Calcium/lipid-binding domain, CaLB)"/>
    <property type="match status" value="1"/>
</dbReference>
<dbReference type="VEuPathDB" id="AmoebaDB:NAEGRDRAFT_79831"/>
<feature type="compositionally biased region" description="Low complexity" evidence="1">
    <location>
        <begin position="1"/>
        <end position="21"/>
    </location>
</feature>
<dbReference type="Pfam" id="PF00168">
    <property type="entry name" value="C2"/>
    <property type="match status" value="2"/>
</dbReference>
<gene>
    <name evidence="3" type="ORF">NAEGRDRAFT_79831</name>
</gene>
<dbReference type="AlphaFoldDB" id="D2VFZ9"/>
<dbReference type="EMBL" id="GG738869">
    <property type="protein sequence ID" value="EFC44171.1"/>
    <property type="molecule type" value="Genomic_DNA"/>
</dbReference>
<feature type="compositionally biased region" description="Polar residues" evidence="1">
    <location>
        <begin position="466"/>
        <end position="499"/>
    </location>
</feature>
<evidence type="ECO:0000256" key="1">
    <source>
        <dbReference type="SAM" id="MobiDB-lite"/>
    </source>
</evidence>
<dbReference type="InterPro" id="IPR000008">
    <property type="entry name" value="C2_dom"/>
</dbReference>
<dbReference type="Gene3D" id="2.60.40.150">
    <property type="entry name" value="C2 domain"/>
    <property type="match status" value="1"/>
</dbReference>
<dbReference type="PROSITE" id="PS50004">
    <property type="entry name" value="C2"/>
    <property type="match status" value="1"/>
</dbReference>
<feature type="compositionally biased region" description="Polar residues" evidence="1">
    <location>
        <begin position="423"/>
        <end position="433"/>
    </location>
</feature>
<dbReference type="KEGG" id="ngr:NAEGRDRAFT_79831"/>
<feature type="domain" description="C2" evidence="2">
    <location>
        <begin position="110"/>
        <end position="306"/>
    </location>
</feature>
<accession>D2VFZ9</accession>
<dbReference type="InParanoid" id="D2VFZ9"/>